<keyword evidence="1" id="KW-1133">Transmembrane helix</keyword>
<dbReference type="AlphaFoldDB" id="A0A4D6NFE1"/>
<dbReference type="EMBL" id="CP039354">
    <property type="protein sequence ID" value="QCE10657.1"/>
    <property type="molecule type" value="Genomic_DNA"/>
</dbReference>
<keyword evidence="1" id="KW-0812">Transmembrane</keyword>
<name>A0A4D6NFE1_VIGUN</name>
<feature type="transmembrane region" description="Helical" evidence="1">
    <location>
        <begin position="76"/>
        <end position="94"/>
    </location>
</feature>
<accession>A0A4D6NFE1</accession>
<protein>
    <submittedName>
        <fullName evidence="2">Uncharacterized protein</fullName>
    </submittedName>
</protein>
<evidence type="ECO:0000256" key="1">
    <source>
        <dbReference type="SAM" id="Phobius"/>
    </source>
</evidence>
<evidence type="ECO:0000313" key="3">
    <source>
        <dbReference type="Proteomes" id="UP000501690"/>
    </source>
</evidence>
<keyword evidence="1" id="KW-0472">Membrane</keyword>
<sequence length="182" mass="19953">MTATADVFRRGLTAAAALKMMERKWRERKRLRGADACGAAATVRFPASRMLQARWFRGGALLVRCVNGAGAGAVEMVAVFAAVCALVAAARWLTEMYKRCCALRFPARMEMRIAAFSRERWKLPWFTNLVLSLMFADADLQCRWCCSGVRRGYNGGCESGSSMEDGRVAAAVAPLLMVVVAT</sequence>
<dbReference type="Proteomes" id="UP000501690">
    <property type="component" value="Linkage Group LG10"/>
</dbReference>
<proteinExistence type="predicted"/>
<gene>
    <name evidence="2" type="ORF">DEO72_LG10g1888</name>
</gene>
<organism evidence="2 3">
    <name type="scientific">Vigna unguiculata</name>
    <name type="common">Cowpea</name>
    <dbReference type="NCBI Taxonomy" id="3917"/>
    <lineage>
        <taxon>Eukaryota</taxon>
        <taxon>Viridiplantae</taxon>
        <taxon>Streptophyta</taxon>
        <taxon>Embryophyta</taxon>
        <taxon>Tracheophyta</taxon>
        <taxon>Spermatophyta</taxon>
        <taxon>Magnoliopsida</taxon>
        <taxon>eudicotyledons</taxon>
        <taxon>Gunneridae</taxon>
        <taxon>Pentapetalae</taxon>
        <taxon>rosids</taxon>
        <taxon>fabids</taxon>
        <taxon>Fabales</taxon>
        <taxon>Fabaceae</taxon>
        <taxon>Papilionoideae</taxon>
        <taxon>50 kb inversion clade</taxon>
        <taxon>NPAAA clade</taxon>
        <taxon>indigoferoid/millettioid clade</taxon>
        <taxon>Phaseoleae</taxon>
        <taxon>Vigna</taxon>
    </lineage>
</organism>
<evidence type="ECO:0000313" key="2">
    <source>
        <dbReference type="EMBL" id="QCE10657.1"/>
    </source>
</evidence>
<keyword evidence="3" id="KW-1185">Reference proteome</keyword>
<reference evidence="2 3" key="1">
    <citation type="submission" date="2019-04" db="EMBL/GenBank/DDBJ databases">
        <title>An improved genome assembly and genetic linkage map for asparagus bean, Vigna unguiculata ssp. sesquipedialis.</title>
        <authorList>
            <person name="Xia Q."/>
            <person name="Zhang R."/>
            <person name="Dong Y."/>
        </authorList>
    </citation>
    <scope>NUCLEOTIDE SEQUENCE [LARGE SCALE GENOMIC DNA]</scope>
    <source>
        <tissue evidence="2">Leaf</tissue>
    </source>
</reference>